<evidence type="ECO:0000256" key="5">
    <source>
        <dbReference type="ARBA" id="ARBA00022884"/>
    </source>
</evidence>
<feature type="domain" description="SAM-dependent MTase RsmB/NOP-type" evidence="7">
    <location>
        <begin position="28"/>
        <end position="310"/>
    </location>
</feature>
<gene>
    <name evidence="8" type="ORF">HMPREF9473_02202</name>
</gene>
<dbReference type="Pfam" id="PF01189">
    <property type="entry name" value="Methyltr_RsmB-F"/>
    <property type="match status" value="1"/>
</dbReference>
<dbReference type="PRINTS" id="PR02008">
    <property type="entry name" value="RCMTFAMILY"/>
</dbReference>
<feature type="binding site" evidence="6">
    <location>
        <position position="186"/>
    </location>
    <ligand>
        <name>S-adenosyl-L-methionine</name>
        <dbReference type="ChEBI" id="CHEBI:59789"/>
    </ligand>
</feature>
<dbReference type="AlphaFoldDB" id="G5IFC5"/>
<dbReference type="Proteomes" id="UP000005384">
    <property type="component" value="Unassembled WGS sequence"/>
</dbReference>
<keyword evidence="4 6" id="KW-0949">S-adenosyl-L-methionine</keyword>
<dbReference type="Gene3D" id="3.40.50.150">
    <property type="entry name" value="Vaccinia Virus protein VP39"/>
    <property type="match status" value="1"/>
</dbReference>
<dbReference type="GO" id="GO:0008173">
    <property type="term" value="F:RNA methyltransferase activity"/>
    <property type="evidence" value="ECO:0007669"/>
    <property type="project" value="InterPro"/>
</dbReference>
<dbReference type="Pfam" id="PF17125">
    <property type="entry name" value="Methyltr_RsmF_N"/>
    <property type="match status" value="1"/>
</dbReference>
<evidence type="ECO:0000256" key="3">
    <source>
        <dbReference type="ARBA" id="ARBA00022679"/>
    </source>
</evidence>
<dbReference type="PATRIC" id="fig|742737.3.peg.2229"/>
<keyword evidence="3 6" id="KW-0808">Transferase</keyword>
<evidence type="ECO:0000256" key="6">
    <source>
        <dbReference type="PROSITE-ProRule" id="PRU01023"/>
    </source>
</evidence>
<dbReference type="InterPro" id="IPR029063">
    <property type="entry name" value="SAM-dependent_MTases_sf"/>
</dbReference>
<name>G5IFC5_9FIRM</name>
<evidence type="ECO:0000256" key="4">
    <source>
        <dbReference type="ARBA" id="ARBA00022691"/>
    </source>
</evidence>
<dbReference type="Pfam" id="PF17126">
    <property type="entry name" value="RsmF_methylt_CI"/>
    <property type="match status" value="1"/>
</dbReference>
<feature type="binding site" evidence="6">
    <location>
        <begin position="117"/>
        <end position="123"/>
    </location>
    <ligand>
        <name>S-adenosyl-L-methionine</name>
        <dbReference type="ChEBI" id="CHEBI:59789"/>
    </ligand>
</feature>
<dbReference type="GO" id="GO:0008757">
    <property type="term" value="F:S-adenosylmethionine-dependent methyltransferase activity"/>
    <property type="evidence" value="ECO:0007669"/>
    <property type="project" value="InterPro"/>
</dbReference>
<keyword evidence="2 6" id="KW-0489">Methyltransferase</keyword>
<dbReference type="GO" id="GO:0003723">
    <property type="term" value="F:RNA binding"/>
    <property type="evidence" value="ECO:0007669"/>
    <property type="project" value="UniProtKB-UniRule"/>
</dbReference>
<comment type="caution">
    <text evidence="8">The sequence shown here is derived from an EMBL/GenBank/DDBJ whole genome shotgun (WGS) entry which is preliminary data.</text>
</comment>
<dbReference type="InterPro" id="IPR031341">
    <property type="entry name" value="Methyltr_RsmF_N"/>
</dbReference>
<comment type="similarity">
    <text evidence="6">Belongs to the class I-like SAM-binding methyltransferase superfamily. RsmB/NOP family.</text>
</comment>
<sequence>MNEETGVVLPEAFEIKMRTLLGEEYGAFIESYKKDRVQGLRVNTLKIGRQDGFEKLSPLFELREIPWAKEGFYYEGNTRPGKHPFHEAGLYYIQEPSAMSVVELLDPQPGDFVLDMCAAPGGKSTQIAQRLQSRGFLLSNEIHPARAKILSQNMERMGVANAVVVNEDTGRLAEYFPEFFDKIVVDAPCSGEGMFRKDEGARAEWSPDNVKLCAARQQEILHNAAAMLKGGGRLVYSTCTFSPEENEGSIETFLRAHPEFKIEQVGSCGLFSPGRPDWVEGGREELGYTFRIWPHKVEGEGHYLAVLKKEGTATVRRRKMPSYVKDKAVLKAWQEFEDTTLTRTSRDFTNLCQSWKDHLILFGEQLYALPEAMTDYRGLKIVRPGLHLGTIKKNRLEPSHALALYLNREEAAQWYNLNTESDTRQIAAYLNGETQPAPETPSENWNLHGKGWVLMLVDGYSIGWSKLAGQTLKNHYPKGLRRPV</sequence>
<dbReference type="Pfam" id="PF13636">
    <property type="entry name" value="Methyltranf_PUA"/>
    <property type="match status" value="1"/>
</dbReference>
<dbReference type="SUPFAM" id="SSF53335">
    <property type="entry name" value="S-adenosyl-L-methionine-dependent methyltransferases"/>
    <property type="match status" value="1"/>
</dbReference>
<feature type="binding site" evidence="6">
    <location>
        <position position="141"/>
    </location>
    <ligand>
        <name>S-adenosyl-L-methionine</name>
        <dbReference type="ChEBI" id="CHEBI:59789"/>
    </ligand>
</feature>
<dbReference type="OrthoDB" id="9810297at2"/>
<evidence type="ECO:0000256" key="1">
    <source>
        <dbReference type="ARBA" id="ARBA00022490"/>
    </source>
</evidence>
<evidence type="ECO:0000313" key="8">
    <source>
        <dbReference type="EMBL" id="EHI59871.1"/>
    </source>
</evidence>
<dbReference type="RefSeq" id="WP_006780182.1">
    <property type="nucleotide sequence ID" value="NZ_CP040506.1"/>
</dbReference>
<dbReference type="InterPro" id="IPR027391">
    <property type="entry name" value="Nol1_Nop2_Fmu_2"/>
</dbReference>
<dbReference type="PANTHER" id="PTHR22807:SF30">
    <property type="entry name" value="28S RRNA (CYTOSINE(4447)-C(5))-METHYLTRANSFERASE-RELATED"/>
    <property type="match status" value="1"/>
</dbReference>
<dbReference type="InterPro" id="IPR001678">
    <property type="entry name" value="MeTrfase_RsmB-F_NOP2_dom"/>
</dbReference>
<dbReference type="CDD" id="cd02440">
    <property type="entry name" value="AdoMet_MTases"/>
    <property type="match status" value="1"/>
</dbReference>
<dbReference type="InterPro" id="IPR011023">
    <property type="entry name" value="Nop2p"/>
</dbReference>
<dbReference type="InterPro" id="IPR031340">
    <property type="entry name" value="RsmF_methylt_CI"/>
</dbReference>
<dbReference type="EMBL" id="ADLN01000044">
    <property type="protein sequence ID" value="EHI59871.1"/>
    <property type="molecule type" value="Genomic_DNA"/>
</dbReference>
<keyword evidence="9" id="KW-1185">Reference proteome</keyword>
<dbReference type="Gene3D" id="2.30.130.60">
    <property type="match status" value="1"/>
</dbReference>
<dbReference type="PROSITE" id="PS51686">
    <property type="entry name" value="SAM_MT_RSMB_NOP"/>
    <property type="match status" value="1"/>
</dbReference>
<evidence type="ECO:0000256" key="2">
    <source>
        <dbReference type="ARBA" id="ARBA00022603"/>
    </source>
</evidence>
<reference evidence="8 9" key="1">
    <citation type="submission" date="2011-08" db="EMBL/GenBank/DDBJ databases">
        <title>The Genome Sequence of Clostridium hathewayi WAL-18680.</title>
        <authorList>
            <consortium name="The Broad Institute Genome Sequencing Platform"/>
            <person name="Earl A."/>
            <person name="Ward D."/>
            <person name="Feldgarden M."/>
            <person name="Gevers D."/>
            <person name="Finegold S.M."/>
            <person name="Summanen P.H."/>
            <person name="Molitoris D.R."/>
            <person name="Song M."/>
            <person name="Daigneault M."/>
            <person name="Allen-Vercoe E."/>
            <person name="Young S.K."/>
            <person name="Zeng Q."/>
            <person name="Gargeya S."/>
            <person name="Fitzgerald M."/>
            <person name="Haas B."/>
            <person name="Abouelleil A."/>
            <person name="Alvarado L."/>
            <person name="Arachchi H.M."/>
            <person name="Berlin A."/>
            <person name="Brown A."/>
            <person name="Chapman S.B."/>
            <person name="Chen Z."/>
            <person name="Dunbar C."/>
            <person name="Freedman E."/>
            <person name="Gearin G."/>
            <person name="Gellesch M."/>
            <person name="Goldberg J."/>
            <person name="Griggs A."/>
            <person name="Gujja S."/>
            <person name="Heiman D."/>
            <person name="Howarth C."/>
            <person name="Larson L."/>
            <person name="Lui A."/>
            <person name="MacDonald P.J.P."/>
            <person name="Montmayeur A."/>
            <person name="Murphy C."/>
            <person name="Neiman D."/>
            <person name="Pearson M."/>
            <person name="Priest M."/>
            <person name="Roberts A."/>
            <person name="Saif S."/>
            <person name="Shea T."/>
            <person name="Shenoy N."/>
            <person name="Sisk P."/>
            <person name="Stolte C."/>
            <person name="Sykes S."/>
            <person name="Wortman J."/>
            <person name="Nusbaum C."/>
            <person name="Birren B."/>
        </authorList>
    </citation>
    <scope>NUCLEOTIDE SEQUENCE [LARGE SCALE GENOMIC DNA]</scope>
    <source>
        <strain evidence="8 9">WAL-18680</strain>
    </source>
</reference>
<evidence type="ECO:0000259" key="7">
    <source>
        <dbReference type="PROSITE" id="PS51686"/>
    </source>
</evidence>
<dbReference type="HOGENOM" id="CLU_005316_6_1_9"/>
<dbReference type="Gene3D" id="3.30.70.1170">
    <property type="entry name" value="Sun protein, domain 3"/>
    <property type="match status" value="1"/>
</dbReference>
<keyword evidence="5 6" id="KW-0694">RNA-binding</keyword>
<feature type="active site" description="Nucleophile" evidence="6">
    <location>
        <position position="239"/>
    </location>
</feature>
<protein>
    <recommendedName>
        <fullName evidence="7">SAM-dependent MTase RsmB/NOP-type domain-containing protein</fullName>
    </recommendedName>
</protein>
<keyword evidence="1" id="KW-0963">Cytoplasm</keyword>
<evidence type="ECO:0000313" key="9">
    <source>
        <dbReference type="Proteomes" id="UP000005384"/>
    </source>
</evidence>
<dbReference type="GO" id="GO:0001510">
    <property type="term" value="P:RNA methylation"/>
    <property type="evidence" value="ECO:0007669"/>
    <property type="project" value="InterPro"/>
</dbReference>
<dbReference type="InterPro" id="IPR023267">
    <property type="entry name" value="RCMT"/>
</dbReference>
<dbReference type="GO" id="GO:0006396">
    <property type="term" value="P:RNA processing"/>
    <property type="evidence" value="ECO:0007669"/>
    <property type="project" value="InterPro"/>
</dbReference>
<dbReference type="PANTHER" id="PTHR22807">
    <property type="entry name" value="NOP2 YEAST -RELATED NOL1/NOP2/FMU SUN DOMAIN-CONTAINING"/>
    <property type="match status" value="1"/>
</dbReference>
<dbReference type="InterPro" id="IPR049560">
    <property type="entry name" value="MeTrfase_RsmB-F_NOP2_cat"/>
</dbReference>
<feature type="binding site" evidence="6">
    <location>
        <position position="168"/>
    </location>
    <ligand>
        <name>S-adenosyl-L-methionine</name>
        <dbReference type="ChEBI" id="CHEBI:59789"/>
    </ligand>
</feature>
<dbReference type="CDD" id="cd21147">
    <property type="entry name" value="RsmF_methylt_CTD1"/>
    <property type="match status" value="1"/>
</dbReference>
<dbReference type="NCBIfam" id="TIGR00446">
    <property type="entry name" value="nop2p"/>
    <property type="match status" value="1"/>
</dbReference>
<accession>G5IFC5</accession>
<proteinExistence type="inferred from homology"/>
<organism evidence="8 9">
    <name type="scientific">Hungatella hathewayi WAL-18680</name>
    <dbReference type="NCBI Taxonomy" id="742737"/>
    <lineage>
        <taxon>Bacteria</taxon>
        <taxon>Bacillati</taxon>
        <taxon>Bacillota</taxon>
        <taxon>Clostridia</taxon>
        <taxon>Lachnospirales</taxon>
        <taxon>Lachnospiraceae</taxon>
        <taxon>Hungatella</taxon>
    </lineage>
</organism>